<dbReference type="InterPro" id="IPR011990">
    <property type="entry name" value="TPR-like_helical_dom_sf"/>
</dbReference>
<evidence type="ECO:0000313" key="3">
    <source>
        <dbReference type="EMBL" id="CAE7158497.1"/>
    </source>
</evidence>
<feature type="region of interest" description="Disordered" evidence="1">
    <location>
        <begin position="1"/>
        <end position="29"/>
    </location>
</feature>
<dbReference type="InterPro" id="IPR019734">
    <property type="entry name" value="TPR_rpt"/>
</dbReference>
<dbReference type="InterPro" id="IPR002182">
    <property type="entry name" value="NB-ARC"/>
</dbReference>
<dbReference type="Pfam" id="PF00931">
    <property type="entry name" value="NB-ARC"/>
    <property type="match status" value="1"/>
</dbReference>
<feature type="compositionally biased region" description="Polar residues" evidence="1">
    <location>
        <begin position="1"/>
        <end position="12"/>
    </location>
</feature>
<dbReference type="InterPro" id="IPR053137">
    <property type="entry name" value="NLR-like"/>
</dbReference>
<dbReference type="SUPFAM" id="SSF52540">
    <property type="entry name" value="P-loop containing nucleoside triphosphate hydrolases"/>
    <property type="match status" value="1"/>
</dbReference>
<protein>
    <recommendedName>
        <fullName evidence="2">NB-ARC domain-containing protein</fullName>
    </recommendedName>
</protein>
<organism evidence="3 4">
    <name type="scientific">Rhizoctonia solani</name>
    <dbReference type="NCBI Taxonomy" id="456999"/>
    <lineage>
        <taxon>Eukaryota</taxon>
        <taxon>Fungi</taxon>
        <taxon>Dikarya</taxon>
        <taxon>Basidiomycota</taxon>
        <taxon>Agaricomycotina</taxon>
        <taxon>Agaricomycetes</taxon>
        <taxon>Cantharellales</taxon>
        <taxon>Ceratobasidiaceae</taxon>
        <taxon>Rhizoctonia</taxon>
    </lineage>
</organism>
<evidence type="ECO:0000313" key="4">
    <source>
        <dbReference type="Proteomes" id="UP000663827"/>
    </source>
</evidence>
<dbReference type="SUPFAM" id="SSF48452">
    <property type="entry name" value="TPR-like"/>
    <property type="match status" value="2"/>
</dbReference>
<dbReference type="SMART" id="SM00028">
    <property type="entry name" value="TPR"/>
    <property type="match status" value="5"/>
</dbReference>
<dbReference type="PANTHER" id="PTHR46082">
    <property type="entry name" value="ATP/GTP-BINDING PROTEIN-RELATED"/>
    <property type="match status" value="1"/>
</dbReference>
<reference evidence="3" key="1">
    <citation type="submission" date="2021-01" db="EMBL/GenBank/DDBJ databases">
        <authorList>
            <person name="Kaushik A."/>
        </authorList>
    </citation>
    <scope>NUCLEOTIDE SEQUENCE</scope>
    <source>
        <strain evidence="3">AG5</strain>
    </source>
</reference>
<dbReference type="GO" id="GO:0043531">
    <property type="term" value="F:ADP binding"/>
    <property type="evidence" value="ECO:0007669"/>
    <property type="project" value="InterPro"/>
</dbReference>
<accession>A0A8H3E6U2</accession>
<evidence type="ECO:0000256" key="1">
    <source>
        <dbReference type="SAM" id="MobiDB-lite"/>
    </source>
</evidence>
<dbReference type="Pfam" id="PF13424">
    <property type="entry name" value="TPR_12"/>
    <property type="match status" value="3"/>
</dbReference>
<gene>
    <name evidence="3" type="ORF">RDB_LOCUS96515</name>
</gene>
<comment type="caution">
    <text evidence="3">The sequence shown here is derived from an EMBL/GenBank/DDBJ whole genome shotgun (WGS) entry which is preliminary data.</text>
</comment>
<evidence type="ECO:0000259" key="2">
    <source>
        <dbReference type="Pfam" id="PF00931"/>
    </source>
</evidence>
<dbReference type="AlphaFoldDB" id="A0A8H3E6U2"/>
<dbReference type="Gene3D" id="1.25.40.10">
    <property type="entry name" value="Tetratricopeptide repeat domain"/>
    <property type="match status" value="2"/>
</dbReference>
<dbReference type="EMBL" id="CAJNJQ010002012">
    <property type="protein sequence ID" value="CAE7158497.1"/>
    <property type="molecule type" value="Genomic_DNA"/>
</dbReference>
<name>A0A8H3E6U2_9AGAM</name>
<dbReference type="InterPro" id="IPR027417">
    <property type="entry name" value="P-loop_NTPase"/>
</dbReference>
<sequence length="826" mass="93587">MYLQKNETNQKLNEAVRASTERREAVSTTHAAGQIPVTIKATRRLAGFKRCPAPTTFYTGREEENSQVIACITGGKDERRICVIHGLGGMGKTQLALNVIERTWDEWDYVIYVDASSNEAIEKTLKEFGESREIGQSYTDVISWLESCGERWLVFFDNADTQSTRVRQYIPARGRNSIVIITTRLPDLAKLAAGSGSVCHVSSMNPADAVTLLIKIACSGNQCISDKDTEAAEELAQDFGYLALAIVHAGAFIAHSPSMTVAKYRSLFLSQRQRMLEQYEQLPELAKLDERGDTVYTTWRMCYDQLKPESRELLWLIAYMHYDGISEEIFERAANNLDSKAYPLPLTDLETQARERVQKYLSTFRGSDKSWDIVKFIAVMADLTSYSLIDFDRMSFTYRIHVLVHDWARTIVPHSPELAVECTATILSLSIDQGQDAETLAFKRQLGLHVTSVLTNGSNLGANHVNYFKEVYLCTGQWIQKAKLEQKLSETFQHELGSNHVQTWSALCGLASTYLESGQWDKALELQTRVVDAYRRILGEEHSNTLASINNLALTHSHLGRHKEAEQLQLQVLAVQKRVLGEEHLFTLTSTGNLAMSYSCLGRHNEAEQLQARVLDIRKCVLGNEHPDTLTSMSNLASTYSYLGRHSEAEQLQVQVLDIRRRVMGSEHPHTLTSMSNLALTYSDLGQYNEAEQLQVRVLDIRKRVLGEEHPSTLTFMSNLAMTYSHLGRHDEAGQLEVQVLDIRKRVLGEEHPDTLRSMDNLAWIYSNLSQWDEAEEVYHRAIGIAKRTLGNLHPDTQLYGQNFEWMQTRRNTELQQVTQPIPKTT</sequence>
<dbReference type="Gene3D" id="3.40.50.300">
    <property type="entry name" value="P-loop containing nucleotide triphosphate hydrolases"/>
    <property type="match status" value="1"/>
</dbReference>
<dbReference type="Pfam" id="PF13374">
    <property type="entry name" value="TPR_10"/>
    <property type="match status" value="1"/>
</dbReference>
<dbReference type="PANTHER" id="PTHR46082:SF11">
    <property type="entry name" value="AAA+ ATPASE DOMAIN-CONTAINING PROTEIN-RELATED"/>
    <property type="match status" value="1"/>
</dbReference>
<proteinExistence type="predicted"/>
<feature type="domain" description="NB-ARC" evidence="2">
    <location>
        <begin position="76"/>
        <end position="220"/>
    </location>
</feature>
<dbReference type="Proteomes" id="UP000663827">
    <property type="component" value="Unassembled WGS sequence"/>
</dbReference>